<dbReference type="PANTHER" id="PTHR14859">
    <property type="entry name" value="CALCOFLUOR WHITE HYPERSENSITIVE PROTEIN PRECURSOR"/>
    <property type="match status" value="1"/>
</dbReference>
<protein>
    <submittedName>
        <fullName evidence="2">Endonuclease/exonuclease/phosphatase family metal-dependent hydrolase</fullName>
    </submittedName>
</protein>
<keyword evidence="2" id="KW-0540">Nuclease</keyword>
<dbReference type="GO" id="GO:0016020">
    <property type="term" value="C:membrane"/>
    <property type="evidence" value="ECO:0007669"/>
    <property type="project" value="GOC"/>
</dbReference>
<dbReference type="Gene3D" id="3.60.10.10">
    <property type="entry name" value="Endonuclease/exonuclease/phosphatase"/>
    <property type="match status" value="1"/>
</dbReference>
<dbReference type="InterPro" id="IPR051916">
    <property type="entry name" value="GPI-anchor_lipid_remodeler"/>
</dbReference>
<keyword evidence="3" id="KW-1185">Reference proteome</keyword>
<dbReference type="EMBL" id="JACIEI010000001">
    <property type="protein sequence ID" value="MBB3992815.1"/>
    <property type="molecule type" value="Genomic_DNA"/>
</dbReference>
<evidence type="ECO:0000313" key="2">
    <source>
        <dbReference type="EMBL" id="MBB3992815.1"/>
    </source>
</evidence>
<feature type="domain" description="Endonuclease/exonuclease/phosphatase" evidence="1">
    <location>
        <begin position="4"/>
        <end position="213"/>
    </location>
</feature>
<keyword evidence="2" id="KW-0269">Exonuclease</keyword>
<dbReference type="RefSeq" id="WP_184562268.1">
    <property type="nucleotide sequence ID" value="NZ_JACIEI010000001.1"/>
</dbReference>
<evidence type="ECO:0000313" key="3">
    <source>
        <dbReference type="Proteomes" id="UP000530268"/>
    </source>
</evidence>
<reference evidence="2 3" key="1">
    <citation type="submission" date="2020-08" db="EMBL/GenBank/DDBJ databases">
        <title>Genomic Encyclopedia of Type Strains, Phase IV (KMG-IV): sequencing the most valuable type-strain genomes for metagenomic binning, comparative biology and taxonomic classification.</title>
        <authorList>
            <person name="Goeker M."/>
        </authorList>
    </citation>
    <scope>NUCLEOTIDE SEQUENCE [LARGE SCALE GENOMIC DNA]</scope>
    <source>
        <strain evidence="2 3">DSM 102234</strain>
    </source>
</reference>
<proteinExistence type="predicted"/>
<dbReference type="Pfam" id="PF03372">
    <property type="entry name" value="Exo_endo_phos"/>
    <property type="match status" value="1"/>
</dbReference>
<keyword evidence="2" id="KW-0255">Endonuclease</keyword>
<evidence type="ECO:0000259" key="1">
    <source>
        <dbReference type="Pfam" id="PF03372"/>
    </source>
</evidence>
<dbReference type="SUPFAM" id="SSF56219">
    <property type="entry name" value="DNase I-like"/>
    <property type="match status" value="1"/>
</dbReference>
<dbReference type="AlphaFoldDB" id="A0A7W6E163"/>
<dbReference type="InterPro" id="IPR005135">
    <property type="entry name" value="Endo/exonuclease/phosphatase"/>
</dbReference>
<dbReference type="InterPro" id="IPR036691">
    <property type="entry name" value="Endo/exonu/phosph_ase_sf"/>
</dbReference>
<organism evidence="2 3">
    <name type="scientific">Sulfitobacter undariae</name>
    <dbReference type="NCBI Taxonomy" id="1563671"/>
    <lineage>
        <taxon>Bacteria</taxon>
        <taxon>Pseudomonadati</taxon>
        <taxon>Pseudomonadota</taxon>
        <taxon>Alphaproteobacteria</taxon>
        <taxon>Rhodobacterales</taxon>
        <taxon>Roseobacteraceae</taxon>
        <taxon>Sulfitobacter</taxon>
    </lineage>
</organism>
<gene>
    <name evidence="2" type="ORF">GGR95_000434</name>
</gene>
<keyword evidence="2" id="KW-0378">Hydrolase</keyword>
<dbReference type="GO" id="GO:0006506">
    <property type="term" value="P:GPI anchor biosynthetic process"/>
    <property type="evidence" value="ECO:0007669"/>
    <property type="project" value="TreeGrafter"/>
</dbReference>
<dbReference type="PANTHER" id="PTHR14859:SF15">
    <property type="entry name" value="ENDONUCLEASE_EXONUCLEASE_PHOSPHATASE DOMAIN-CONTAINING PROTEIN"/>
    <property type="match status" value="1"/>
</dbReference>
<comment type="caution">
    <text evidence="2">The sequence shown here is derived from an EMBL/GenBank/DDBJ whole genome shotgun (WGS) entry which is preliminary data.</text>
</comment>
<accession>A0A7W6E163</accession>
<sequence>MRIASYNIRKAVGLDWRRDPQRIGNILSEIDADIVVLQEADKRLGTRSGVLPLQHLKDTQGYVLADLALRPASHGWHGNAILFKSSLKPTKTQRIDLPTLEPRGAISVQFAEPFFEVVGVHLGLTPGMRQQQLQVLAAYVESRQHPVIIAGDFNERKVHTQLLGPTARVFTPGPSFHAARPRLAFDRFALFGAVQHVTSHVHTSPLSRRASDHLPIVLDMEFPQ</sequence>
<dbReference type="Proteomes" id="UP000530268">
    <property type="component" value="Unassembled WGS sequence"/>
</dbReference>
<name>A0A7W6E163_9RHOB</name>
<dbReference type="GO" id="GO:0004527">
    <property type="term" value="F:exonuclease activity"/>
    <property type="evidence" value="ECO:0007669"/>
    <property type="project" value="UniProtKB-KW"/>
</dbReference>
<dbReference type="GO" id="GO:0004519">
    <property type="term" value="F:endonuclease activity"/>
    <property type="evidence" value="ECO:0007669"/>
    <property type="project" value="UniProtKB-KW"/>
</dbReference>